<feature type="coiled-coil region" evidence="1">
    <location>
        <begin position="63"/>
        <end position="90"/>
    </location>
</feature>
<evidence type="ECO:0000256" key="1">
    <source>
        <dbReference type="SAM" id="Coils"/>
    </source>
</evidence>
<organism evidence="3 4">
    <name type="scientific">Pelagomonas calceolata</name>
    <dbReference type="NCBI Taxonomy" id="35677"/>
    <lineage>
        <taxon>Eukaryota</taxon>
        <taxon>Sar</taxon>
        <taxon>Stramenopiles</taxon>
        <taxon>Ochrophyta</taxon>
        <taxon>Pelagophyceae</taxon>
        <taxon>Pelagomonadales</taxon>
        <taxon>Pelagomonadaceae</taxon>
        <taxon>Pelagomonas</taxon>
    </lineage>
</organism>
<proteinExistence type="predicted"/>
<evidence type="ECO:0000313" key="4">
    <source>
        <dbReference type="Proteomes" id="UP000789595"/>
    </source>
</evidence>
<dbReference type="EMBL" id="CAKKNE010000002">
    <property type="protein sequence ID" value="CAH0367344.1"/>
    <property type="molecule type" value="Genomic_DNA"/>
</dbReference>
<feature type="region of interest" description="Disordered" evidence="2">
    <location>
        <begin position="116"/>
        <end position="151"/>
    </location>
</feature>
<keyword evidence="1" id="KW-0175">Coiled coil</keyword>
<protein>
    <submittedName>
        <fullName evidence="3">Uncharacterized protein</fullName>
    </submittedName>
</protein>
<feature type="compositionally biased region" description="Basic residues" evidence="2">
    <location>
        <begin position="125"/>
        <end position="138"/>
    </location>
</feature>
<feature type="compositionally biased region" description="Basic and acidic residues" evidence="2">
    <location>
        <begin position="225"/>
        <end position="234"/>
    </location>
</feature>
<feature type="compositionally biased region" description="Pro residues" evidence="2">
    <location>
        <begin position="240"/>
        <end position="249"/>
    </location>
</feature>
<dbReference type="Proteomes" id="UP000789595">
    <property type="component" value="Unassembled WGS sequence"/>
</dbReference>
<accession>A0A8J2WU60</accession>
<evidence type="ECO:0000313" key="3">
    <source>
        <dbReference type="EMBL" id="CAH0367344.1"/>
    </source>
</evidence>
<keyword evidence="4" id="KW-1185">Reference proteome</keyword>
<sequence length="315" mass="33834">MDHPPTTTADLMRYAVAAPATAVAVPPPPPVAVPPPPIAAPATAVAVPPPPAELDPAALARRVQELEAALASSEAERERLAQRVAALEAEKKHPKPRGRMPLGATGWDHATGTWQYPPGVLPQSPRKRARRASVKARRKWEGESSDEDPPPAVAAGAVFIDDGQCWLVYKREDDVVYYYPAKHPKPTEETYLAACEHSGADEVAAWIAATHERADACARAHRRKRDDERRRRENAALAALPPPKLPPPPKRVPPLPAEQLLGRAVRVVIADAPSDARGTVDAIAHGVCRIAWKDGTRSEVLLADATAMLVPVVAV</sequence>
<dbReference type="AlphaFoldDB" id="A0A8J2WU60"/>
<evidence type="ECO:0000256" key="2">
    <source>
        <dbReference type="SAM" id="MobiDB-lite"/>
    </source>
</evidence>
<reference evidence="3" key="1">
    <citation type="submission" date="2021-11" db="EMBL/GenBank/DDBJ databases">
        <authorList>
            <consortium name="Genoscope - CEA"/>
            <person name="William W."/>
        </authorList>
    </citation>
    <scope>NUCLEOTIDE SEQUENCE</scope>
</reference>
<name>A0A8J2WU60_9STRA</name>
<gene>
    <name evidence="3" type="ORF">PECAL_2P03590</name>
</gene>
<comment type="caution">
    <text evidence="3">The sequence shown here is derived from an EMBL/GenBank/DDBJ whole genome shotgun (WGS) entry which is preliminary data.</text>
</comment>
<feature type="region of interest" description="Disordered" evidence="2">
    <location>
        <begin position="218"/>
        <end position="249"/>
    </location>
</feature>